<dbReference type="Gene3D" id="3.20.20.80">
    <property type="entry name" value="Glycosidases"/>
    <property type="match status" value="1"/>
</dbReference>
<gene>
    <name evidence="2" type="ORF">CLAFUR5_04347</name>
</gene>
<dbReference type="OrthoDB" id="2338662at2759"/>
<proteinExistence type="predicted"/>
<dbReference type="AlphaFoldDB" id="A0A9Q8P7V2"/>
<name>A0A9Q8P7V2_PASFU</name>
<dbReference type="GeneID" id="71984225"/>
<reference evidence="2" key="1">
    <citation type="submission" date="2021-12" db="EMBL/GenBank/DDBJ databases">
        <authorList>
            <person name="Zaccaron A."/>
            <person name="Stergiopoulos I."/>
        </authorList>
    </citation>
    <scope>NUCLEOTIDE SEQUENCE</scope>
    <source>
        <strain evidence="2">Race5_Kim</strain>
    </source>
</reference>
<dbReference type="Proteomes" id="UP000756132">
    <property type="component" value="Chromosome 4"/>
</dbReference>
<dbReference type="InterPro" id="IPR017853">
    <property type="entry name" value="GH"/>
</dbReference>
<dbReference type="SUPFAM" id="SSF51445">
    <property type="entry name" value="(Trans)glycosidases"/>
    <property type="match status" value="1"/>
</dbReference>
<accession>A0A9Q8P7V2</accession>
<feature type="region of interest" description="Disordered" evidence="1">
    <location>
        <begin position="1"/>
        <end position="24"/>
    </location>
</feature>
<sequence>MLTLHSSPNFDPGGQLYPPARHPDQRLDLRVQPQYTIYDSGEKAAEFIVDALLSYFRGDPFKPHLSKAKDSRTLEVKIQLVGEEHVLIQDEVPVNSSRESLSFELRQLKARLEPYAIELEAQLSGPEHLTYHAETELYYLPAKNNGSTVRIDNLYGGMMVANRATKFSFEPLLPFGFYTNCSGYLNQSLNNVSAYKDLGFNAINPVCSFADGGLDHMLDWLDEENLWFQYDMRGSYLNLSSVSEQIPLVKHRPNLLSWYTADEPDGWQYNLSSTRAVYDLLKREDPYHPTGLVLNCDNYYFEEYISGTVISWKTRTQKFNTTCNETYGDCGCGDCKSSLLDVSDRLDSYAEYQSWLGLPEKPQWSVLQAFSGEHYWAHSPSPSETWVMMILSFNHKAKAMMGWTFPTTPVLLGTAHGMMAKVASQPPVRDFLIGHDPKAIPVDSHPLLDVAYSVLVGMANIETDHSNTTLVIELPVKVHNVMDQPWGYLSWYLDEEGILCTSGLEGLTSSIVTLHV</sequence>
<dbReference type="KEGG" id="ffu:CLAFUR5_04347"/>
<organism evidence="2 3">
    <name type="scientific">Passalora fulva</name>
    <name type="common">Tomato leaf mold</name>
    <name type="synonym">Cladosporium fulvum</name>
    <dbReference type="NCBI Taxonomy" id="5499"/>
    <lineage>
        <taxon>Eukaryota</taxon>
        <taxon>Fungi</taxon>
        <taxon>Dikarya</taxon>
        <taxon>Ascomycota</taxon>
        <taxon>Pezizomycotina</taxon>
        <taxon>Dothideomycetes</taxon>
        <taxon>Dothideomycetidae</taxon>
        <taxon>Mycosphaerellales</taxon>
        <taxon>Mycosphaerellaceae</taxon>
        <taxon>Fulvia</taxon>
    </lineage>
</organism>
<evidence type="ECO:0000313" key="2">
    <source>
        <dbReference type="EMBL" id="UJO16426.1"/>
    </source>
</evidence>
<evidence type="ECO:0000256" key="1">
    <source>
        <dbReference type="SAM" id="MobiDB-lite"/>
    </source>
</evidence>
<dbReference type="EMBL" id="CP090166">
    <property type="protein sequence ID" value="UJO16426.1"/>
    <property type="molecule type" value="Genomic_DNA"/>
</dbReference>
<evidence type="ECO:0000313" key="3">
    <source>
        <dbReference type="Proteomes" id="UP000756132"/>
    </source>
</evidence>
<dbReference type="RefSeq" id="XP_047760792.1">
    <property type="nucleotide sequence ID" value="XM_047903495.1"/>
</dbReference>
<protein>
    <submittedName>
        <fullName evidence="2">Uncharacterized protein</fullName>
    </submittedName>
</protein>
<reference evidence="2" key="2">
    <citation type="journal article" date="2022" name="Microb. Genom.">
        <title>A chromosome-scale genome assembly of the tomato pathogen Cladosporium fulvum reveals a compartmentalized genome architecture and the presence of a dispensable chromosome.</title>
        <authorList>
            <person name="Zaccaron A.Z."/>
            <person name="Chen L.H."/>
            <person name="Samaras A."/>
            <person name="Stergiopoulos I."/>
        </authorList>
    </citation>
    <scope>NUCLEOTIDE SEQUENCE</scope>
    <source>
        <strain evidence="2">Race5_Kim</strain>
    </source>
</reference>
<keyword evidence="3" id="KW-1185">Reference proteome</keyword>